<dbReference type="EMBL" id="SGXE01000002">
    <property type="protein sequence ID" value="RZS93818.1"/>
    <property type="molecule type" value="Genomic_DNA"/>
</dbReference>
<dbReference type="InterPro" id="IPR019734">
    <property type="entry name" value="TPR_rpt"/>
</dbReference>
<dbReference type="InterPro" id="IPR011990">
    <property type="entry name" value="TPR-like_helical_dom_sf"/>
</dbReference>
<evidence type="ECO:0000256" key="1">
    <source>
        <dbReference type="PROSITE-ProRule" id="PRU00339"/>
    </source>
</evidence>
<dbReference type="Gene3D" id="3.90.226.10">
    <property type="entry name" value="2-enoyl-CoA Hydratase, Chain A, domain 1"/>
    <property type="match status" value="1"/>
</dbReference>
<organism evidence="4 5">
    <name type="scientific">Aquimarina brevivitae</name>
    <dbReference type="NCBI Taxonomy" id="323412"/>
    <lineage>
        <taxon>Bacteria</taxon>
        <taxon>Pseudomonadati</taxon>
        <taxon>Bacteroidota</taxon>
        <taxon>Flavobacteriia</taxon>
        <taxon>Flavobacteriales</taxon>
        <taxon>Flavobacteriaceae</taxon>
        <taxon>Aquimarina</taxon>
    </lineage>
</organism>
<dbReference type="AlphaFoldDB" id="A0A4Q7P371"/>
<feature type="domain" description="Tail specific protease" evidence="3">
    <location>
        <begin position="254"/>
        <end position="317"/>
    </location>
</feature>
<dbReference type="SMART" id="SM00028">
    <property type="entry name" value="TPR"/>
    <property type="match status" value="1"/>
</dbReference>
<feature type="repeat" description="TPR" evidence="1">
    <location>
        <begin position="502"/>
        <end position="535"/>
    </location>
</feature>
<dbReference type="InterPro" id="IPR005151">
    <property type="entry name" value="Tail-specific_protease"/>
</dbReference>
<evidence type="ECO:0000259" key="3">
    <source>
        <dbReference type="Pfam" id="PF03572"/>
    </source>
</evidence>
<protein>
    <submittedName>
        <fullName evidence="4">Peptidase S41-like protein</fullName>
    </submittedName>
</protein>
<dbReference type="SUPFAM" id="SSF52096">
    <property type="entry name" value="ClpP/crotonase"/>
    <property type="match status" value="1"/>
</dbReference>
<dbReference type="RefSeq" id="WP_130286927.1">
    <property type="nucleotide sequence ID" value="NZ_SGXE01000002.1"/>
</dbReference>
<keyword evidence="1" id="KW-0802">TPR repeat</keyword>
<feature type="chain" id="PRO_5020705992" evidence="2">
    <location>
        <begin position="19"/>
        <end position="550"/>
    </location>
</feature>
<dbReference type="InterPro" id="IPR029045">
    <property type="entry name" value="ClpP/crotonase-like_dom_sf"/>
</dbReference>
<keyword evidence="5" id="KW-1185">Reference proteome</keyword>
<sequence>MIRLLIILQLFVLSSLSAQEPLTATQWQEDLRFLQQTIHKEYAFLFVKTNKETFDAEVEALYQDIPNLQEHEIQVGLARIVSLFEYGHTHLSFYQKAIQFSQFPFNLYQFKEDIYIQGTHKRYANAVGAKVIAVAGKPIAEVLKAIEPTVEAENSQYFKAYGINNLRYPEILHAQSITDSLQDEIELTLEKNGKTFTQSFTVLEKGDYVPTHRGFVHQDDNWVTAREQATMPLYLQQLDKVYFATYLSKENAMYVRHSRIKNEAEESTKEFYDRVLKEVAAKGAEKLIIDLRLNGGGNNYLNKEVIKALIKADEINQTGKLFVIIGRRTFSACQNLVNEIDNYTNAIFVGEPTAENINFWGDNRPVILPNSTINIAVSYLWWQDKPALENAEWMAPSIPVEMSFEEYVTNQDPVLEAALAFNNPNFKPKPLEYIVSLYTSGQTQKLAEELPKMIQDPQYAFFDFETGLIKLGNLLLQSRRGPQVQASIQLFSTVLAFYPQSASAYKHLGESYMFLGQTKKAAEALNKAIQLDSANQVGAEAKVLLAEMGN</sequence>
<dbReference type="Pfam" id="PF03572">
    <property type="entry name" value="Peptidase_S41"/>
    <property type="match status" value="1"/>
</dbReference>
<feature type="signal peptide" evidence="2">
    <location>
        <begin position="1"/>
        <end position="18"/>
    </location>
</feature>
<dbReference type="SUPFAM" id="SSF48452">
    <property type="entry name" value="TPR-like"/>
    <property type="match status" value="1"/>
</dbReference>
<name>A0A4Q7P371_9FLAO</name>
<dbReference type="PROSITE" id="PS50005">
    <property type="entry name" value="TPR"/>
    <property type="match status" value="1"/>
</dbReference>
<proteinExistence type="predicted"/>
<evidence type="ECO:0000313" key="4">
    <source>
        <dbReference type="EMBL" id="RZS93818.1"/>
    </source>
</evidence>
<dbReference type="Gene3D" id="1.25.40.10">
    <property type="entry name" value="Tetratricopeptide repeat domain"/>
    <property type="match status" value="1"/>
</dbReference>
<reference evidence="4 5" key="1">
    <citation type="submission" date="2019-02" db="EMBL/GenBank/DDBJ databases">
        <title>Genomic Encyclopedia of Type Strains, Phase IV (KMG-IV): sequencing the most valuable type-strain genomes for metagenomic binning, comparative biology and taxonomic classification.</title>
        <authorList>
            <person name="Goeker M."/>
        </authorList>
    </citation>
    <scope>NUCLEOTIDE SEQUENCE [LARGE SCALE GENOMIC DNA]</scope>
    <source>
        <strain evidence="4 5">DSM 17196</strain>
    </source>
</reference>
<dbReference type="Proteomes" id="UP000292262">
    <property type="component" value="Unassembled WGS sequence"/>
</dbReference>
<dbReference type="OrthoDB" id="5480566at2"/>
<evidence type="ECO:0000256" key="2">
    <source>
        <dbReference type="SAM" id="SignalP"/>
    </source>
</evidence>
<keyword evidence="2" id="KW-0732">Signal</keyword>
<comment type="caution">
    <text evidence="4">The sequence shown here is derived from an EMBL/GenBank/DDBJ whole genome shotgun (WGS) entry which is preliminary data.</text>
</comment>
<dbReference type="GO" id="GO:0006508">
    <property type="term" value="P:proteolysis"/>
    <property type="evidence" value="ECO:0007669"/>
    <property type="project" value="InterPro"/>
</dbReference>
<gene>
    <name evidence="4" type="ORF">EV197_2399</name>
</gene>
<dbReference type="GO" id="GO:0008236">
    <property type="term" value="F:serine-type peptidase activity"/>
    <property type="evidence" value="ECO:0007669"/>
    <property type="project" value="InterPro"/>
</dbReference>
<evidence type="ECO:0000313" key="5">
    <source>
        <dbReference type="Proteomes" id="UP000292262"/>
    </source>
</evidence>
<accession>A0A4Q7P371</accession>